<reference evidence="7 8" key="1">
    <citation type="submission" date="2019-08" db="EMBL/GenBank/DDBJ databases">
        <title>In-depth cultivation of the pig gut microbiome towards novel bacterial diversity and tailored functional studies.</title>
        <authorList>
            <person name="Wylensek D."/>
            <person name="Hitch T.C.A."/>
            <person name="Clavel T."/>
        </authorList>
    </citation>
    <scope>NUCLEOTIDE SEQUENCE [LARGE SCALE GENOMIC DNA]</scope>
    <source>
        <strain evidence="7 8">CA-Schmier-601-WT-3</strain>
    </source>
</reference>
<feature type="transmembrane region" description="Helical" evidence="5">
    <location>
        <begin position="237"/>
        <end position="256"/>
    </location>
</feature>
<feature type="domain" description="O-antigen ligase-related" evidence="6">
    <location>
        <begin position="199"/>
        <end position="342"/>
    </location>
</feature>
<keyword evidence="8" id="KW-1185">Reference proteome</keyword>
<dbReference type="AlphaFoldDB" id="A0A844FS03"/>
<dbReference type="InterPro" id="IPR051533">
    <property type="entry name" value="WaaL-like"/>
</dbReference>
<accession>A0A844FS03</accession>
<evidence type="ECO:0000256" key="2">
    <source>
        <dbReference type="ARBA" id="ARBA00022692"/>
    </source>
</evidence>
<dbReference type="InterPro" id="IPR007016">
    <property type="entry name" value="O-antigen_ligase-rel_domated"/>
</dbReference>
<name>A0A844FS03_9FIRM</name>
<feature type="transmembrane region" description="Helical" evidence="5">
    <location>
        <begin position="71"/>
        <end position="88"/>
    </location>
</feature>
<keyword evidence="3 5" id="KW-1133">Transmembrane helix</keyword>
<dbReference type="GO" id="GO:0016020">
    <property type="term" value="C:membrane"/>
    <property type="evidence" value="ECO:0007669"/>
    <property type="project" value="UniProtKB-SubCell"/>
</dbReference>
<keyword evidence="4 5" id="KW-0472">Membrane</keyword>
<evidence type="ECO:0000256" key="5">
    <source>
        <dbReference type="SAM" id="Phobius"/>
    </source>
</evidence>
<sequence length="412" mass="46849">MKINRINFNKLFWIIYFVMIALPLHASNKLISYVSITGMVSIFHVLLGGMLIYAIAAAIKSHKISIEKNSFLVYLFGITLIVALIHGIENHPGNINAVIGDFSMYFLSYAIFSIINSRIFESVDLRWFFKITFYAMTICLTINILMYATSGFSFWGVSTFGGGRFGGGYVSLIVVTVLYGVYDFLYEKTINTKILIYHIVLAIISSLLAQSRTHIILCAVGCILLLIPFWKKISSAIVLKVFIVVVIGIIGSMIFLKGDSNLAQRLLNMDITSNTETTESRMITWIFYWNRIKQNPVGTGFGETMYNINPSMTYALDTATYNVDNAFAVVMYKGGWIFGFLYFMLIFRAVYRDIIQLKRSGDKFYALVAILLLMMVVSTMIMTSQVIHTYAINTFMWTLLGLNNRNTRRRVY</sequence>
<feature type="transmembrane region" description="Helical" evidence="5">
    <location>
        <begin position="168"/>
        <end position="185"/>
    </location>
</feature>
<organism evidence="7 8">
    <name type="scientific">Sharpea porci</name>
    <dbReference type="NCBI Taxonomy" id="2652286"/>
    <lineage>
        <taxon>Bacteria</taxon>
        <taxon>Bacillati</taxon>
        <taxon>Bacillota</taxon>
        <taxon>Erysipelotrichia</taxon>
        <taxon>Erysipelotrichales</taxon>
        <taxon>Coprobacillaceae</taxon>
        <taxon>Sharpea</taxon>
    </lineage>
</organism>
<gene>
    <name evidence="7" type="ORF">FYJ79_01020</name>
</gene>
<dbReference type="EMBL" id="VUNM01000001">
    <property type="protein sequence ID" value="MST88189.1"/>
    <property type="molecule type" value="Genomic_DNA"/>
</dbReference>
<feature type="transmembrane region" description="Helical" evidence="5">
    <location>
        <begin position="387"/>
        <end position="403"/>
    </location>
</feature>
<feature type="transmembrane region" description="Helical" evidence="5">
    <location>
        <begin position="330"/>
        <end position="351"/>
    </location>
</feature>
<comment type="caution">
    <text evidence="7">The sequence shown here is derived from an EMBL/GenBank/DDBJ whole genome shotgun (WGS) entry which is preliminary data.</text>
</comment>
<protein>
    <recommendedName>
        <fullName evidence="6">O-antigen ligase-related domain-containing protein</fullName>
    </recommendedName>
</protein>
<feature type="transmembrane region" description="Helical" evidence="5">
    <location>
        <begin position="36"/>
        <end position="59"/>
    </location>
</feature>
<evidence type="ECO:0000313" key="7">
    <source>
        <dbReference type="EMBL" id="MST88189.1"/>
    </source>
</evidence>
<dbReference type="RefSeq" id="WP_154514131.1">
    <property type="nucleotide sequence ID" value="NZ_VUNM01000001.1"/>
</dbReference>
<keyword evidence="2 5" id="KW-0812">Transmembrane</keyword>
<feature type="transmembrane region" description="Helical" evidence="5">
    <location>
        <begin position="94"/>
        <end position="115"/>
    </location>
</feature>
<evidence type="ECO:0000256" key="4">
    <source>
        <dbReference type="ARBA" id="ARBA00023136"/>
    </source>
</evidence>
<feature type="transmembrane region" description="Helical" evidence="5">
    <location>
        <begin position="192"/>
        <end position="208"/>
    </location>
</feature>
<comment type="subcellular location">
    <subcellularLocation>
        <location evidence="1">Membrane</location>
        <topology evidence="1">Multi-pass membrane protein</topology>
    </subcellularLocation>
</comment>
<dbReference type="Proteomes" id="UP000442619">
    <property type="component" value="Unassembled WGS sequence"/>
</dbReference>
<evidence type="ECO:0000259" key="6">
    <source>
        <dbReference type="Pfam" id="PF04932"/>
    </source>
</evidence>
<feature type="transmembrane region" description="Helical" evidence="5">
    <location>
        <begin position="127"/>
        <end position="148"/>
    </location>
</feature>
<evidence type="ECO:0000256" key="3">
    <source>
        <dbReference type="ARBA" id="ARBA00022989"/>
    </source>
</evidence>
<dbReference type="PANTHER" id="PTHR37422">
    <property type="entry name" value="TEICHURONIC ACID BIOSYNTHESIS PROTEIN TUAE"/>
    <property type="match status" value="1"/>
</dbReference>
<dbReference type="Pfam" id="PF04932">
    <property type="entry name" value="Wzy_C"/>
    <property type="match status" value="1"/>
</dbReference>
<proteinExistence type="predicted"/>
<feature type="transmembrane region" description="Helical" evidence="5">
    <location>
        <begin position="214"/>
        <end position="230"/>
    </location>
</feature>
<feature type="transmembrane region" description="Helical" evidence="5">
    <location>
        <begin position="363"/>
        <end position="381"/>
    </location>
</feature>
<dbReference type="PANTHER" id="PTHR37422:SF13">
    <property type="entry name" value="LIPOPOLYSACCHARIDE BIOSYNTHESIS PROTEIN PA4999-RELATED"/>
    <property type="match status" value="1"/>
</dbReference>
<evidence type="ECO:0000256" key="1">
    <source>
        <dbReference type="ARBA" id="ARBA00004141"/>
    </source>
</evidence>
<evidence type="ECO:0000313" key="8">
    <source>
        <dbReference type="Proteomes" id="UP000442619"/>
    </source>
</evidence>